<dbReference type="EMBL" id="LUCV01000044">
    <property type="protein sequence ID" value="OAI86028.1"/>
    <property type="molecule type" value="Genomic_DNA"/>
</dbReference>
<gene>
    <name evidence="1" type="ORF">AYO28_25955</name>
</gene>
<dbReference type="SUPFAM" id="SSF48150">
    <property type="entry name" value="DNA-glycosylase"/>
    <property type="match status" value="1"/>
</dbReference>
<dbReference type="GO" id="GO:0006281">
    <property type="term" value="P:DNA repair"/>
    <property type="evidence" value="ECO:0007669"/>
    <property type="project" value="InterPro"/>
</dbReference>
<dbReference type="GO" id="GO:0008168">
    <property type="term" value="F:methyltransferase activity"/>
    <property type="evidence" value="ECO:0007669"/>
    <property type="project" value="UniProtKB-KW"/>
</dbReference>
<name>A0A177SCE5_PSEPU</name>
<evidence type="ECO:0000313" key="2">
    <source>
        <dbReference type="Proteomes" id="UP000077752"/>
    </source>
</evidence>
<dbReference type="Proteomes" id="UP000077752">
    <property type="component" value="Unassembled WGS sequence"/>
</dbReference>
<protein>
    <submittedName>
        <fullName evidence="1">DNA methylase</fullName>
    </submittedName>
</protein>
<evidence type="ECO:0000313" key="1">
    <source>
        <dbReference type="EMBL" id="OAI86028.1"/>
    </source>
</evidence>
<sequence>MITVTAATLGIDISEPYEVGVYKWLLASFLIGKRIRSSTAVEAYRTLVNRHGLDTPSKLAGCSHQILVKLLGQAGYARYDESTARRLHALGLRLEAELQAKLATVVTASDTGRFETWLLSLDGIGPKTLEIFLREFRPYLQRTHSAE</sequence>
<comment type="caution">
    <text evidence="1">The sequence shown here is derived from an EMBL/GenBank/DDBJ whole genome shotgun (WGS) entry which is preliminary data.</text>
</comment>
<keyword evidence="1" id="KW-0489">Methyltransferase</keyword>
<dbReference type="RefSeq" id="WP_064304388.1">
    <property type="nucleotide sequence ID" value="NZ_LUCV01000044.1"/>
</dbReference>
<proteinExistence type="predicted"/>
<dbReference type="GO" id="GO:0032259">
    <property type="term" value="P:methylation"/>
    <property type="evidence" value="ECO:0007669"/>
    <property type="project" value="UniProtKB-KW"/>
</dbReference>
<dbReference type="AlphaFoldDB" id="A0A177SCE5"/>
<keyword evidence="1" id="KW-0808">Transferase</keyword>
<dbReference type="Gene3D" id="1.10.340.30">
    <property type="entry name" value="Hypothetical protein, domain 2"/>
    <property type="match status" value="1"/>
</dbReference>
<dbReference type="InterPro" id="IPR011257">
    <property type="entry name" value="DNA_glycosylase"/>
</dbReference>
<accession>A0A177SCE5</accession>
<reference evidence="1 2" key="1">
    <citation type="submission" date="2016-03" db="EMBL/GenBank/DDBJ databases">
        <title>Draft Genome Assembly of Pseudomonas putida strain CBF10-2.</title>
        <authorList>
            <person name="Iyer R.S."/>
            <person name="Damania A."/>
        </authorList>
    </citation>
    <scope>NUCLEOTIDE SEQUENCE [LARGE SCALE GENOMIC DNA]</scope>
    <source>
        <strain evidence="1 2">CBF10-2</strain>
    </source>
</reference>
<organism evidence="1 2">
    <name type="scientific">Pseudomonas putida</name>
    <name type="common">Arthrobacter siderocapsulatus</name>
    <dbReference type="NCBI Taxonomy" id="303"/>
    <lineage>
        <taxon>Bacteria</taxon>
        <taxon>Pseudomonadati</taxon>
        <taxon>Pseudomonadota</taxon>
        <taxon>Gammaproteobacteria</taxon>
        <taxon>Pseudomonadales</taxon>
        <taxon>Pseudomonadaceae</taxon>
        <taxon>Pseudomonas</taxon>
    </lineage>
</organism>